<dbReference type="GO" id="GO:0033644">
    <property type="term" value="C:host cell membrane"/>
    <property type="evidence" value="ECO:0007669"/>
    <property type="project" value="UniProtKB-SubCell"/>
</dbReference>
<dbReference type="Proteomes" id="UP000245838">
    <property type="component" value="Chromosome sggmmb4_Chromosome"/>
</dbReference>
<feature type="region of interest" description="Disordered" evidence="11">
    <location>
        <begin position="86"/>
        <end position="119"/>
    </location>
</feature>
<dbReference type="Proteomes" id="UP000001932">
    <property type="component" value="Chromosome"/>
</dbReference>
<feature type="transmembrane region" description="Helical" evidence="12">
    <location>
        <begin position="471"/>
        <end position="495"/>
    </location>
</feature>
<dbReference type="Pfam" id="PF04888">
    <property type="entry name" value="SseC"/>
    <property type="match status" value="1"/>
</dbReference>
<dbReference type="GO" id="GO:0016020">
    <property type="term" value="C:membrane"/>
    <property type="evidence" value="ECO:0007669"/>
    <property type="project" value="InterPro"/>
</dbReference>
<evidence type="ECO:0000256" key="5">
    <source>
        <dbReference type="ARBA" id="ARBA00022870"/>
    </source>
</evidence>
<dbReference type="InterPro" id="IPR006972">
    <property type="entry name" value="BipB-like_C"/>
</dbReference>
<keyword evidence="6 12" id="KW-1133">Transmembrane helix</keyword>
<dbReference type="AlphaFoldDB" id="Q2NVH6"/>
<dbReference type="eggNOG" id="ENOG502ZBCB">
    <property type="taxonomic scope" value="Bacteria"/>
</dbReference>
<evidence type="ECO:0000256" key="8">
    <source>
        <dbReference type="ARBA" id="ARBA00023136"/>
    </source>
</evidence>
<evidence type="ECO:0000256" key="11">
    <source>
        <dbReference type="SAM" id="MobiDB-lite"/>
    </source>
</evidence>
<gene>
    <name evidence="16" type="primary">sipB</name>
    <name evidence="15" type="ordered locus">SG0574</name>
    <name evidence="16" type="ORF">SGGMMB4_01314</name>
</gene>
<keyword evidence="8 12" id="KW-0472">Membrane</keyword>
<sequence length="658" mass="69371">MTSAVNSHSLPYLNEIFGHEEASNAVTKREQEAARRFGDERYAQHRLKNKVQTLQQSLTAEQLQKVIQETQRELVSKQPRRLLADVGDTPRLAAPAQSSATTVPTADASSTEGAEAGKGGTLSGMASLTYIMGNIIKLTGNKSLQQLSNNLAAYVAQSKGTQTAASAMSEVLKQATSQWAGCKDDLTAAQEHADQLQSAADQATQAASEALKSLKELQAQAAKEIADSGSVSPALQKKLDAAKALSEKADGEASRARAESDKFIINTLNPAISAEKSSRQNLDAISAKVSGFINALTPQQQGALERKQQKENEGLSLTYLLAVINELIGKSASEKLEASAELNKKLSAASIKEAKERAADFAAKQAKAEEMQKTMGCIGKIIGWIITVVSVAAAAFTGGASLALAGVGLSLAIGDEIGQAITGKSFMQEAMGAILDPIMKGIIQPLMQFYANLFSKVLEGLGLDKGLADTIGQIMGAIQAAVMMIAAVMMAGSLVKSIASKIGSTMIVKAGMAFAKRMLQNMGKKVAETLGKKLGLNTLTSFAKKSGTRLAKFSPINKGNAATVQKVVVVADVVNTTAQAGGNIAVAALQSSAAQDKADLLQAMATQELLKKMMDEAVNVFTHNLATMNEIMNQMSQVGLQDQQTKRFITQQIALRPA</sequence>
<dbReference type="Pfam" id="PF16535">
    <property type="entry name" value="T3SSipB"/>
    <property type="match status" value="1"/>
</dbReference>
<feature type="compositionally biased region" description="Polar residues" evidence="11">
    <location>
        <begin position="96"/>
        <end position="112"/>
    </location>
</feature>
<dbReference type="InterPro" id="IPR003895">
    <property type="entry name" value="T3SS_SctE/BipB"/>
</dbReference>
<evidence type="ECO:0000256" key="3">
    <source>
        <dbReference type="ARBA" id="ARBA00022525"/>
    </source>
</evidence>
<evidence type="ECO:0000256" key="1">
    <source>
        <dbReference type="ARBA" id="ARBA00004301"/>
    </source>
</evidence>
<evidence type="ECO:0000256" key="4">
    <source>
        <dbReference type="ARBA" id="ARBA00022692"/>
    </source>
</evidence>
<keyword evidence="7" id="KW-0843">Virulence</keyword>
<evidence type="ECO:0000256" key="10">
    <source>
        <dbReference type="SAM" id="Coils"/>
    </source>
</evidence>
<feature type="coiled-coil region" evidence="10">
    <location>
        <begin position="186"/>
        <end position="259"/>
    </location>
</feature>
<comment type="subcellular location">
    <subcellularLocation>
        <location evidence="1">Host membrane</location>
        <topology evidence="1">Multi-pass membrane protein</topology>
    </subcellularLocation>
    <subcellularLocation>
        <location evidence="2">Secreted</location>
    </subcellularLocation>
</comment>
<reference evidence="16 18" key="2">
    <citation type="submission" date="2015-05" db="EMBL/GenBank/DDBJ databases">
        <authorList>
            <person name="Goodhead I."/>
        </authorList>
    </citation>
    <scope>NUCLEOTIDE SEQUENCE [LARGE SCALE GENOMIC DNA]</scope>
    <source>
        <strain evidence="16">B4</strain>
        <strain evidence="18">morsitans</strain>
    </source>
</reference>
<dbReference type="HOGENOM" id="CLU_027418_0_0_6"/>
<feature type="domain" description="IpaB/BipB/SctE N-terminal" evidence="14">
    <location>
        <begin position="126"/>
        <end position="252"/>
    </location>
</feature>
<feature type="transmembrane region" description="Helical" evidence="12">
    <location>
        <begin position="381"/>
        <end position="412"/>
    </location>
</feature>
<dbReference type="InterPro" id="IPR032391">
    <property type="entry name" value="IpaB/BipB/SctE_N"/>
</dbReference>
<keyword evidence="10" id="KW-0175">Coiled coil</keyword>
<keyword evidence="5" id="KW-1043">Host membrane</keyword>
<dbReference type="STRING" id="343509.SG0574"/>
<reference evidence="15 17" key="1">
    <citation type="journal article" date="2006" name="Genome Res.">
        <title>Massive genome erosion and functional adaptations provide insights into the symbiotic lifestyle of Sodalis glossinidius in the tsetse host.</title>
        <authorList>
            <person name="Toh H."/>
            <person name="Weiss B.L."/>
            <person name="Perkin S.A.H."/>
            <person name="Yamashita A."/>
            <person name="Oshima K."/>
            <person name="Hattori M."/>
            <person name="Aksoy S."/>
        </authorList>
    </citation>
    <scope>NUCLEOTIDE SEQUENCE [LARGE SCALE GENOMIC DNA]</scope>
    <source>
        <strain evidence="17">morsitans</strain>
        <strain evidence="15">Morsitans</strain>
    </source>
</reference>
<accession>Q2NVH6</accession>
<evidence type="ECO:0000313" key="16">
    <source>
        <dbReference type="EMBL" id="CRL44296.1"/>
    </source>
</evidence>
<evidence type="ECO:0000256" key="9">
    <source>
        <dbReference type="ARBA" id="ARBA00035640"/>
    </source>
</evidence>
<keyword evidence="3" id="KW-0964">Secreted</keyword>
<evidence type="ECO:0000256" key="7">
    <source>
        <dbReference type="ARBA" id="ARBA00023026"/>
    </source>
</evidence>
<proteinExistence type="inferred from homology"/>
<evidence type="ECO:0000256" key="6">
    <source>
        <dbReference type="ARBA" id="ARBA00022989"/>
    </source>
</evidence>
<evidence type="ECO:0000256" key="12">
    <source>
        <dbReference type="SAM" id="Phobius"/>
    </source>
</evidence>
<dbReference type="EMBL" id="AP008232">
    <property type="protein sequence ID" value="BAE73849.1"/>
    <property type="molecule type" value="Genomic_DNA"/>
</dbReference>
<dbReference type="GO" id="GO:0005576">
    <property type="term" value="C:extracellular region"/>
    <property type="evidence" value="ECO:0007669"/>
    <property type="project" value="UniProtKB-SubCell"/>
</dbReference>
<keyword evidence="17" id="KW-1185">Reference proteome</keyword>
<dbReference type="KEGG" id="sgl:SG0574"/>
<comment type="similarity">
    <text evidence="9">Belongs to the SctE/SipB/YopB family.</text>
</comment>
<evidence type="ECO:0000256" key="2">
    <source>
        <dbReference type="ARBA" id="ARBA00004613"/>
    </source>
</evidence>
<evidence type="ECO:0000313" key="17">
    <source>
        <dbReference type="Proteomes" id="UP000001932"/>
    </source>
</evidence>
<evidence type="ECO:0000259" key="14">
    <source>
        <dbReference type="Pfam" id="PF16535"/>
    </source>
</evidence>
<keyword evidence="4 12" id="KW-0812">Transmembrane</keyword>
<organism evidence="15 17">
    <name type="scientific">Sodalis glossinidius (strain morsitans)</name>
    <dbReference type="NCBI Taxonomy" id="343509"/>
    <lineage>
        <taxon>Bacteria</taxon>
        <taxon>Pseudomonadati</taxon>
        <taxon>Pseudomonadota</taxon>
        <taxon>Gammaproteobacteria</taxon>
        <taxon>Enterobacterales</taxon>
        <taxon>Bruguierivoracaceae</taxon>
        <taxon>Sodalis</taxon>
    </lineage>
</organism>
<protein>
    <submittedName>
        <fullName evidence="16">Cell invasion protein SipB</fullName>
    </submittedName>
    <submittedName>
        <fullName evidence="15">Translocation machinery component</fullName>
    </submittedName>
</protein>
<feature type="domain" description="Translocator protein BipB-like C-terminal" evidence="13">
    <location>
        <begin position="321"/>
        <end position="652"/>
    </location>
</feature>
<dbReference type="EMBL" id="LN854557">
    <property type="protein sequence ID" value="CRL44296.1"/>
    <property type="molecule type" value="Genomic_DNA"/>
</dbReference>
<evidence type="ECO:0000259" key="13">
    <source>
        <dbReference type="Pfam" id="PF04888"/>
    </source>
</evidence>
<dbReference type="PRINTS" id="PR01375">
    <property type="entry name" value="BACINVASINB"/>
</dbReference>
<evidence type="ECO:0000313" key="15">
    <source>
        <dbReference type="EMBL" id="BAE73849.1"/>
    </source>
</evidence>
<dbReference type="Gene3D" id="1.20.120.330">
    <property type="entry name" value="Nucleotidyltransferases domain 2"/>
    <property type="match status" value="1"/>
</dbReference>
<name>Q2NVH6_SODGM</name>
<evidence type="ECO:0000313" key="18">
    <source>
        <dbReference type="Proteomes" id="UP000245838"/>
    </source>
</evidence>